<name>A0A8J3YFK1_9ACTN</name>
<dbReference type="Proteomes" id="UP000619260">
    <property type="component" value="Unassembled WGS sequence"/>
</dbReference>
<proteinExistence type="predicted"/>
<evidence type="ECO:0000256" key="2">
    <source>
        <dbReference type="SAM" id="Phobius"/>
    </source>
</evidence>
<keyword evidence="4" id="KW-1185">Reference proteome</keyword>
<organism evidence="3 4">
    <name type="scientific">Virgisporangium aliadipatigenens</name>
    <dbReference type="NCBI Taxonomy" id="741659"/>
    <lineage>
        <taxon>Bacteria</taxon>
        <taxon>Bacillati</taxon>
        <taxon>Actinomycetota</taxon>
        <taxon>Actinomycetes</taxon>
        <taxon>Micromonosporales</taxon>
        <taxon>Micromonosporaceae</taxon>
        <taxon>Virgisporangium</taxon>
    </lineage>
</organism>
<dbReference type="AlphaFoldDB" id="A0A8J3YFK1"/>
<sequence length="562" mass="61254">MKRFLWWLAAPFILAGILWGVWFLAAMAWSGGEWVATHEFLVLGQRWFFPGGADLLHATAPGYLLLIAWAMLGAAVATDHDFEDNNPYVVTAAVVVCLACGVQVVRGINDNAKDEGRGYADATVFMVRDPAHAPSFIADLTRESDGGTGRCELVGRHDVTGCVSRGDLPTDWEPRVVSIAGATFQMKTNSPSAGNTDLRDDTVTYLYRGAGDVRVSAVRDGKNNKPLHSVVEWDGRGAPASCAFEGQYALDKAFNGKWSRNLRDLIAGEYPHLIYDDEDIWGYCDGSEPKVVIPVTRQVASRQRTVLRPAGVLVVQGREGHVRLSHRSRVSAGELPGPAYPITLVAKQRQMSAWAAGERFHNRGGFGFEPTTATTQLGNASDFLLRSRADGRIYRVSPLVSRGSDSQQFVAYSVMPADEVADGRLNTQRIYVLDDNDPRIVTLTRMENRIKTYLSADPGFYPAGGRVVEFLPLDAANWQAYGEVNGTVKYVFTVPVDETKRITVLNVADGQPVADAGAASPCADFTKATREQLRECAFKALEEDRRRAGESPAPAPSPSPSG</sequence>
<protein>
    <submittedName>
        <fullName evidence="3">Uncharacterized protein</fullName>
    </submittedName>
</protein>
<dbReference type="RefSeq" id="WP_203897825.1">
    <property type="nucleotide sequence ID" value="NZ_BOPF01000003.1"/>
</dbReference>
<evidence type="ECO:0000313" key="3">
    <source>
        <dbReference type="EMBL" id="GIJ44264.1"/>
    </source>
</evidence>
<evidence type="ECO:0000313" key="4">
    <source>
        <dbReference type="Proteomes" id="UP000619260"/>
    </source>
</evidence>
<feature type="transmembrane region" description="Helical" evidence="2">
    <location>
        <begin position="88"/>
        <end position="105"/>
    </location>
</feature>
<dbReference type="EMBL" id="BOPF01000003">
    <property type="protein sequence ID" value="GIJ44264.1"/>
    <property type="molecule type" value="Genomic_DNA"/>
</dbReference>
<gene>
    <name evidence="3" type="ORF">Val02_11500</name>
</gene>
<keyword evidence="2" id="KW-0812">Transmembrane</keyword>
<keyword evidence="2" id="KW-1133">Transmembrane helix</keyword>
<accession>A0A8J3YFK1</accession>
<keyword evidence="2" id="KW-0472">Membrane</keyword>
<comment type="caution">
    <text evidence="3">The sequence shown here is derived from an EMBL/GenBank/DDBJ whole genome shotgun (WGS) entry which is preliminary data.</text>
</comment>
<reference evidence="3" key="1">
    <citation type="submission" date="2021-01" db="EMBL/GenBank/DDBJ databases">
        <title>Whole genome shotgun sequence of Virgisporangium aliadipatigenens NBRC 105644.</title>
        <authorList>
            <person name="Komaki H."/>
            <person name="Tamura T."/>
        </authorList>
    </citation>
    <scope>NUCLEOTIDE SEQUENCE</scope>
    <source>
        <strain evidence="3">NBRC 105644</strain>
    </source>
</reference>
<feature type="region of interest" description="Disordered" evidence="1">
    <location>
        <begin position="541"/>
        <end position="562"/>
    </location>
</feature>
<feature type="transmembrane region" description="Helical" evidence="2">
    <location>
        <begin position="7"/>
        <end position="29"/>
    </location>
</feature>
<evidence type="ECO:0000256" key="1">
    <source>
        <dbReference type="SAM" id="MobiDB-lite"/>
    </source>
</evidence>
<feature type="transmembrane region" description="Helical" evidence="2">
    <location>
        <begin position="55"/>
        <end position="76"/>
    </location>
</feature>
<feature type="compositionally biased region" description="Pro residues" evidence="1">
    <location>
        <begin position="553"/>
        <end position="562"/>
    </location>
</feature>